<organism evidence="5 6">
    <name type="scientific">Coprinopsis marcescibilis</name>
    <name type="common">Agaric fungus</name>
    <name type="synonym">Psathyrella marcescibilis</name>
    <dbReference type="NCBI Taxonomy" id="230819"/>
    <lineage>
        <taxon>Eukaryota</taxon>
        <taxon>Fungi</taxon>
        <taxon>Dikarya</taxon>
        <taxon>Basidiomycota</taxon>
        <taxon>Agaricomycotina</taxon>
        <taxon>Agaricomycetes</taxon>
        <taxon>Agaricomycetidae</taxon>
        <taxon>Agaricales</taxon>
        <taxon>Agaricineae</taxon>
        <taxon>Psathyrellaceae</taxon>
        <taxon>Coprinopsis</taxon>
    </lineage>
</organism>
<keyword evidence="3" id="KW-0472">Membrane</keyword>
<reference evidence="5 6" key="1">
    <citation type="journal article" date="2019" name="Nat. Ecol. Evol.">
        <title>Megaphylogeny resolves global patterns of mushroom evolution.</title>
        <authorList>
            <person name="Varga T."/>
            <person name="Krizsan K."/>
            <person name="Foldi C."/>
            <person name="Dima B."/>
            <person name="Sanchez-Garcia M."/>
            <person name="Sanchez-Ramirez S."/>
            <person name="Szollosi G.J."/>
            <person name="Szarkandi J.G."/>
            <person name="Papp V."/>
            <person name="Albert L."/>
            <person name="Andreopoulos W."/>
            <person name="Angelini C."/>
            <person name="Antonin V."/>
            <person name="Barry K.W."/>
            <person name="Bougher N.L."/>
            <person name="Buchanan P."/>
            <person name="Buyck B."/>
            <person name="Bense V."/>
            <person name="Catcheside P."/>
            <person name="Chovatia M."/>
            <person name="Cooper J."/>
            <person name="Damon W."/>
            <person name="Desjardin D."/>
            <person name="Finy P."/>
            <person name="Geml J."/>
            <person name="Haridas S."/>
            <person name="Hughes K."/>
            <person name="Justo A."/>
            <person name="Karasinski D."/>
            <person name="Kautmanova I."/>
            <person name="Kiss B."/>
            <person name="Kocsube S."/>
            <person name="Kotiranta H."/>
            <person name="LaButti K.M."/>
            <person name="Lechner B.E."/>
            <person name="Liimatainen K."/>
            <person name="Lipzen A."/>
            <person name="Lukacs Z."/>
            <person name="Mihaltcheva S."/>
            <person name="Morgado L.N."/>
            <person name="Niskanen T."/>
            <person name="Noordeloos M.E."/>
            <person name="Ohm R.A."/>
            <person name="Ortiz-Santana B."/>
            <person name="Ovrebo C."/>
            <person name="Racz N."/>
            <person name="Riley R."/>
            <person name="Savchenko A."/>
            <person name="Shiryaev A."/>
            <person name="Soop K."/>
            <person name="Spirin V."/>
            <person name="Szebenyi C."/>
            <person name="Tomsovsky M."/>
            <person name="Tulloss R.E."/>
            <person name="Uehling J."/>
            <person name="Grigoriev I.V."/>
            <person name="Vagvolgyi C."/>
            <person name="Papp T."/>
            <person name="Martin F.M."/>
            <person name="Miettinen O."/>
            <person name="Hibbett D.S."/>
            <person name="Nagy L.G."/>
        </authorList>
    </citation>
    <scope>NUCLEOTIDE SEQUENCE [LARGE SCALE GENOMIC DNA]</scope>
    <source>
        <strain evidence="5 6">CBS 121175</strain>
    </source>
</reference>
<dbReference type="Gene3D" id="1.10.287.110">
    <property type="entry name" value="DnaJ domain"/>
    <property type="match status" value="1"/>
</dbReference>
<feature type="region of interest" description="Disordered" evidence="2">
    <location>
        <begin position="389"/>
        <end position="473"/>
    </location>
</feature>
<feature type="transmembrane region" description="Helical" evidence="3">
    <location>
        <begin position="50"/>
        <end position="68"/>
    </location>
</feature>
<keyword evidence="1" id="KW-0143">Chaperone</keyword>
<feature type="compositionally biased region" description="Polar residues" evidence="2">
    <location>
        <begin position="418"/>
        <end position="431"/>
    </location>
</feature>
<evidence type="ECO:0000256" key="1">
    <source>
        <dbReference type="ARBA" id="ARBA00023186"/>
    </source>
</evidence>
<protein>
    <recommendedName>
        <fullName evidence="4">J domain-containing protein</fullName>
    </recommendedName>
</protein>
<feature type="transmembrane region" description="Helical" evidence="3">
    <location>
        <begin position="163"/>
        <end position="185"/>
    </location>
</feature>
<dbReference type="STRING" id="230819.A0A5C3L083"/>
<dbReference type="GO" id="GO:0051787">
    <property type="term" value="F:misfolded protein binding"/>
    <property type="evidence" value="ECO:0007669"/>
    <property type="project" value="TreeGrafter"/>
</dbReference>
<evidence type="ECO:0000259" key="4">
    <source>
        <dbReference type="PROSITE" id="PS50076"/>
    </source>
</evidence>
<feature type="compositionally biased region" description="Low complexity" evidence="2">
    <location>
        <begin position="432"/>
        <end position="443"/>
    </location>
</feature>
<name>A0A5C3L083_COPMA</name>
<dbReference type="Proteomes" id="UP000307440">
    <property type="component" value="Unassembled WGS sequence"/>
</dbReference>
<feature type="region of interest" description="Disordered" evidence="2">
    <location>
        <begin position="561"/>
        <end position="633"/>
    </location>
</feature>
<dbReference type="PROSITE" id="PS50076">
    <property type="entry name" value="DNAJ_2"/>
    <property type="match status" value="1"/>
</dbReference>
<accession>A0A5C3L083</accession>
<proteinExistence type="predicted"/>
<keyword evidence="3" id="KW-1133">Transmembrane helix</keyword>
<dbReference type="InterPro" id="IPR036869">
    <property type="entry name" value="J_dom_sf"/>
</dbReference>
<feature type="compositionally biased region" description="Pro residues" evidence="2">
    <location>
        <begin position="575"/>
        <end position="594"/>
    </location>
</feature>
<feature type="domain" description="J" evidence="4">
    <location>
        <begin position="77"/>
        <end position="142"/>
    </location>
</feature>
<dbReference type="GO" id="GO:0036503">
    <property type="term" value="P:ERAD pathway"/>
    <property type="evidence" value="ECO:0007669"/>
    <property type="project" value="TreeGrafter"/>
</dbReference>
<evidence type="ECO:0000256" key="2">
    <source>
        <dbReference type="SAM" id="MobiDB-lite"/>
    </source>
</evidence>
<sequence>MSFLLPLATWSFLPDYAANAVLNFIYSTPAAHSLLRITPTPRGSPQHRRHYGFTFAIIILGYLLYTMISSALSAPLNFYETLGVPHTVDAPGLTKAFRQFARTHHPDRPDIGAKGADLFIYVRDVYEALKDPATRFAYDRFGPDALKWRNICANEREFLRQGLLASLGYHIFSLITLLFFSVVGQPSPVSFWRYILFVALFAAELVLIVSPSPEQGGALASRHSTIFSYIFPNRVPYQHVLFLHQLFMFMSVAVTRVAPHLIPYNELDDTRVQQTLLQHTSTLLNVVDRETSKIVHTDLQSIASEEPPSIQTSPVPRYPTFARLEPVTPGTATQVLTELAPEMEQLMLEANLKKSSGPLKTAWEAAVARAFKRRGEEEKERRRALRALEEEEEKKRQEEARREEEERERARSSAYAMGQSSHLHSPQGSRETTPTASSPSPHVSHSHPHRAREQTPGPASAPSSPRVKQEEEDYEFGLNGSGYFVVSSGSSTAHTLSTSTSNTLSNSNSYASSNTLSSPASPFHTLAYSTPTKQRIITTPTPYSTPDRSFVQPQGGAVVRSAVNSGGGYGYGAPPRTPGELPSPRPSPSPPPSTTPRSHPIPHAPHVHRVPNGTHSPNGRWRRGSSARQTGEEANSFGGALLRTAGDGGSVLYNMDGTTPPAHAHGQGQARGYFAKGTAQDEDRDRDGAVALRARSVSC</sequence>
<dbReference type="PANTHER" id="PTHR44360">
    <property type="entry name" value="DNAJ HOMOLOG SUBFAMILY B MEMBER 9"/>
    <property type="match status" value="1"/>
</dbReference>
<dbReference type="PRINTS" id="PR00625">
    <property type="entry name" value="JDOMAIN"/>
</dbReference>
<dbReference type="EMBL" id="ML210176">
    <property type="protein sequence ID" value="TFK26319.1"/>
    <property type="molecule type" value="Genomic_DNA"/>
</dbReference>
<dbReference type="InterPro" id="IPR051948">
    <property type="entry name" value="Hsp70_co-chaperone_J-domain"/>
</dbReference>
<feature type="compositionally biased region" description="Basic and acidic residues" evidence="2">
    <location>
        <begin position="393"/>
        <end position="411"/>
    </location>
</feature>
<dbReference type="SUPFAM" id="SSF46565">
    <property type="entry name" value="Chaperone J-domain"/>
    <property type="match status" value="1"/>
</dbReference>
<dbReference type="OrthoDB" id="10250354at2759"/>
<gene>
    <name evidence="5" type="ORF">FA15DRAFT_667614</name>
</gene>
<dbReference type="GO" id="GO:0051087">
    <property type="term" value="F:protein-folding chaperone binding"/>
    <property type="evidence" value="ECO:0007669"/>
    <property type="project" value="TreeGrafter"/>
</dbReference>
<dbReference type="Pfam" id="PF00226">
    <property type="entry name" value="DnaJ"/>
    <property type="match status" value="1"/>
</dbReference>
<feature type="region of interest" description="Disordered" evidence="2">
    <location>
        <begin position="489"/>
        <end position="520"/>
    </location>
</feature>
<evidence type="ECO:0000313" key="6">
    <source>
        <dbReference type="Proteomes" id="UP000307440"/>
    </source>
</evidence>
<dbReference type="CDD" id="cd06257">
    <property type="entry name" value="DnaJ"/>
    <property type="match status" value="1"/>
</dbReference>
<evidence type="ECO:0000256" key="3">
    <source>
        <dbReference type="SAM" id="Phobius"/>
    </source>
</evidence>
<feature type="transmembrane region" description="Helical" evidence="3">
    <location>
        <begin position="191"/>
        <end position="209"/>
    </location>
</feature>
<dbReference type="AlphaFoldDB" id="A0A5C3L083"/>
<dbReference type="SMART" id="SM00271">
    <property type="entry name" value="DnaJ"/>
    <property type="match status" value="1"/>
</dbReference>
<dbReference type="InterPro" id="IPR001623">
    <property type="entry name" value="DnaJ_domain"/>
</dbReference>
<dbReference type="PANTHER" id="PTHR44360:SF1">
    <property type="entry name" value="DNAJ HOMOLOG SUBFAMILY B MEMBER 9"/>
    <property type="match status" value="1"/>
</dbReference>
<keyword evidence="6" id="KW-1185">Reference proteome</keyword>
<dbReference type="GO" id="GO:0005783">
    <property type="term" value="C:endoplasmic reticulum"/>
    <property type="evidence" value="ECO:0007669"/>
    <property type="project" value="TreeGrafter"/>
</dbReference>
<evidence type="ECO:0000313" key="5">
    <source>
        <dbReference type="EMBL" id="TFK26319.1"/>
    </source>
</evidence>
<keyword evidence="3" id="KW-0812">Transmembrane</keyword>